<name>A0A5S6QE01_TRIMR</name>
<accession>A0A5S6QE01</accession>
<evidence type="ECO:0000313" key="3">
    <source>
        <dbReference type="WBParaSite" id="TMUE_1000005586.1"/>
    </source>
</evidence>
<protein>
    <submittedName>
        <fullName evidence="3">Uncharacterized protein</fullName>
    </submittedName>
</protein>
<evidence type="ECO:0000313" key="2">
    <source>
        <dbReference type="Proteomes" id="UP000046395"/>
    </source>
</evidence>
<dbReference type="Proteomes" id="UP000046395">
    <property type="component" value="Unassembled WGS sequence"/>
</dbReference>
<sequence length="297" mass="32142">MERNAKVGLAAGKANYDATALKQSIVIVVDKACKAMGDRPNPGKANAVRRGTEAAIENDACSNLSLAAIARRKGGKSGKGTLKRKLRGQMPVVESWPTNSRPLGATAASCRRTKVRGFWVSATAAKIGKNRMLERTLDHKWPCRLAPAPTGAVKSSGGPVPTLAGSSSPKGQNRPNIYPPRFSAATTVCNNVPAQAAAEQEELFEVASRAKPVPGRWGERRATRLQYENTLIDSQRAAVLSAVQLSLQRRAPNSFRKDMLIKPGNVLQGLSLQGKPTEPSARNPRFWHWVFKKLDDM</sequence>
<feature type="compositionally biased region" description="Polar residues" evidence="1">
    <location>
        <begin position="164"/>
        <end position="175"/>
    </location>
</feature>
<reference evidence="3" key="1">
    <citation type="submission" date="2019-12" db="UniProtKB">
        <authorList>
            <consortium name="WormBaseParasite"/>
        </authorList>
    </citation>
    <scope>IDENTIFICATION</scope>
</reference>
<keyword evidence="2" id="KW-1185">Reference proteome</keyword>
<dbReference type="WBParaSite" id="TMUE_1000005586.1">
    <property type="protein sequence ID" value="TMUE_1000005586.1"/>
    <property type="gene ID" value="WBGene00299321"/>
</dbReference>
<feature type="region of interest" description="Disordered" evidence="1">
    <location>
        <begin position="148"/>
        <end position="179"/>
    </location>
</feature>
<evidence type="ECO:0000256" key="1">
    <source>
        <dbReference type="SAM" id="MobiDB-lite"/>
    </source>
</evidence>
<dbReference type="AlphaFoldDB" id="A0A5S6QE01"/>
<organism evidence="2 3">
    <name type="scientific">Trichuris muris</name>
    <name type="common">Mouse whipworm</name>
    <dbReference type="NCBI Taxonomy" id="70415"/>
    <lineage>
        <taxon>Eukaryota</taxon>
        <taxon>Metazoa</taxon>
        <taxon>Ecdysozoa</taxon>
        <taxon>Nematoda</taxon>
        <taxon>Enoplea</taxon>
        <taxon>Dorylaimia</taxon>
        <taxon>Trichinellida</taxon>
        <taxon>Trichuridae</taxon>
        <taxon>Trichuris</taxon>
    </lineage>
</organism>
<proteinExistence type="predicted"/>